<reference evidence="1 2" key="1">
    <citation type="journal article" date="2021" name="Appl. Environ. Microbiol.">
        <title>Genetic linkage and physical mapping for an oyster mushroom Pleurotus cornucopiae and QTL analysis for the trait cap color.</title>
        <authorList>
            <person name="Zhang Y."/>
            <person name="Gao W."/>
            <person name="Sonnenberg A."/>
            <person name="Chen Q."/>
            <person name="Zhang J."/>
            <person name="Huang C."/>
        </authorList>
    </citation>
    <scope>NUCLEOTIDE SEQUENCE [LARGE SCALE GENOMIC DNA]</scope>
    <source>
        <strain evidence="1">CCMSSC00406</strain>
    </source>
</reference>
<comment type="caution">
    <text evidence="1">The sequence shown here is derived from an EMBL/GenBank/DDBJ whole genome shotgun (WGS) entry which is preliminary data.</text>
</comment>
<protein>
    <submittedName>
        <fullName evidence="1">Uncharacterized protein</fullName>
    </submittedName>
</protein>
<evidence type="ECO:0000313" key="1">
    <source>
        <dbReference type="EMBL" id="KAG9217621.1"/>
    </source>
</evidence>
<keyword evidence="2" id="KW-1185">Reference proteome</keyword>
<proteinExistence type="predicted"/>
<dbReference type="EMBL" id="WQMT02000011">
    <property type="protein sequence ID" value="KAG9217621.1"/>
    <property type="molecule type" value="Genomic_DNA"/>
</dbReference>
<gene>
    <name evidence="1" type="ORF">CCMSSC00406_0010168</name>
</gene>
<evidence type="ECO:0000313" key="2">
    <source>
        <dbReference type="Proteomes" id="UP000824881"/>
    </source>
</evidence>
<name>A0ACB7IIB3_PLECO</name>
<sequence length="1097" mass="120856">MGFLLYSFVAATLCITAVLVNRRKNVFMRHLKGPPTLSWLLGNEHLLLRQEQVGDLEYAWIREYGATFRISSCYGRQSFFTADPRAIQHIFHASGYRYEKRVDHAQSTRNAMGRGIVWASGDVHKRHRKVMNPAFRTLELRGFLPLFQGVASRMASAWKDQIQSGDNKINVTPWLARTALDAIGGAAFNYQFGALDNAQNELRMCLDNLFCDTLPSRPNWDILFKALWRYIPVPILQLVEYMPTKEYRRFRQFRNVCRSVAKQLITQNASKMDTSPEAKPKRDLMNVLVRANASEDPKRQLDEDESTFVSRDHPDDQKRLRGEIRALRAQIPANTTFTTADLESLSFTNAVIKEAMRLHPILPTLNRTAERDDTIPLALPVVAADGRIVKELSVKRGQDFVISVSGYNRVSSVWGDDAGVWNPQRFLEMSKEKQTAVGVYANLMTFFVALAPPGPWDKFNFAPTSKVVFPSAIHGVDGNVENAGHIVGGSGSATLMGSSALTLDFGVEVGGLIAINFEQISSSSSVALSFTESPLFIRRNASDDSSFPSANTTFDGVLRVTSPRRGLWQQPAATLRGGFRYLTIVNNDDDDLTISNVTCSISFMPHVANLRSYSGYFFASDPVFKDKDFLTKVWYAGAYTIQTNTVPLNTGRKVPFAPAGTWFNNATLGVSGPIIVDGAKRDRAVWPGDMGIAVPSQFVSTNDLIPTRNALSTMFAAINPTTGALPESGPPLSQQGSDTYHAWTLIGTHNYFLYSGDVEWLRTIWSNYTKAVAFLEGKVDRRIGLMNVTGLRDWARLGGGGINAAGNALLYRVLVTASELALHLNDRSLSTAYAANATSIKTRFNDVFWLPSAGMYKDNQTTTLCPQDANSFAVIFNVTNTPEQDKSISQGLTKNWNSLGSIAPELPNTISPFIGGFELQAHFIAGNDDLAMDLLRREWGYMLYTNLSVQSTLLEGYNSDGSIGYRGDRGYNSDPAYVSHAHGWSAGPTSALTFYVLGLTVTSPQGATWEIAPHLSGLNAAEGQFETPLGAYSASWRTVNEGGKVFEIDLETPLGTSGVFRSPIVGDELLVDGKETPSNGDHIQLSGGKHTIQVLEK</sequence>
<accession>A0ACB7IIB3</accession>
<organism evidence="1 2">
    <name type="scientific">Pleurotus cornucopiae</name>
    <name type="common">Cornucopia mushroom</name>
    <dbReference type="NCBI Taxonomy" id="5321"/>
    <lineage>
        <taxon>Eukaryota</taxon>
        <taxon>Fungi</taxon>
        <taxon>Dikarya</taxon>
        <taxon>Basidiomycota</taxon>
        <taxon>Agaricomycotina</taxon>
        <taxon>Agaricomycetes</taxon>
        <taxon>Agaricomycetidae</taxon>
        <taxon>Agaricales</taxon>
        <taxon>Pleurotineae</taxon>
        <taxon>Pleurotaceae</taxon>
        <taxon>Pleurotus</taxon>
    </lineage>
</organism>
<dbReference type="Proteomes" id="UP000824881">
    <property type="component" value="Unassembled WGS sequence"/>
</dbReference>